<comment type="function">
    <text evidence="11">Involved in protein export. Acts as a chaperone by maintaining the newly synthesized protein in an open conformation. Functions as a peptidyl-prolyl cis-trans isomerase.</text>
</comment>
<evidence type="ECO:0000256" key="9">
    <source>
        <dbReference type="ARBA" id="ARBA00023306"/>
    </source>
</evidence>
<keyword evidence="9 11" id="KW-0131">Cell cycle</keyword>
<evidence type="ECO:0000256" key="5">
    <source>
        <dbReference type="ARBA" id="ARBA00022618"/>
    </source>
</evidence>
<sequence length="436" mass="49528">MSSIEIVSGLERRLKAAIPVQLVSSEMEARLKKIARTAEVPGFRPGKVPFKILEKKHGPRVQQEVIQDALRQSFAKEAQDGNLKIVGYPEFEVKEIEPDALWIEYSAIFEVYPEVVLGDIASENVEKAVYTLNDADVDTTLTTLRKQHATYEPVDRAAQNEDRVIIDFSGLMDGRIFEGGEARDLPVLLGVGQLLPDFENAIIGMKAGEEKSFDMNFPVDYHAKQVAGRPATFTLTLKKVEEARLPELDEKFARLLGVEDGNLDRLREEVRENLDREIRRRLMLRNKDSAMSALLRVTEMELPKSLVEAEAKSLMQQTMNDMKKRNMALPKGQDTLPLEMFNERAERRVKLSLIITDLVEKHGLHAKPEQVKSLVEEYAQSYDNPEEVVQWHYNDPTRLQEAENLVLEDNVVTWVMDTAKVAEKVVDFNELMGNPA</sequence>
<dbReference type="NCBIfam" id="TIGR00115">
    <property type="entry name" value="tig"/>
    <property type="match status" value="1"/>
</dbReference>
<dbReference type="Gene3D" id="3.10.50.40">
    <property type="match status" value="1"/>
</dbReference>
<dbReference type="Pfam" id="PF05697">
    <property type="entry name" value="Trigger_N"/>
    <property type="match status" value="1"/>
</dbReference>
<dbReference type="GO" id="GO:0043022">
    <property type="term" value="F:ribosome binding"/>
    <property type="evidence" value="ECO:0007669"/>
    <property type="project" value="TreeGrafter"/>
</dbReference>
<feature type="domain" description="PPIase FKBP-type" evidence="14">
    <location>
        <begin position="161"/>
        <end position="246"/>
    </location>
</feature>
<evidence type="ECO:0000256" key="1">
    <source>
        <dbReference type="ARBA" id="ARBA00000971"/>
    </source>
</evidence>
<dbReference type="InterPro" id="IPR037041">
    <property type="entry name" value="Trigger_fac_C_sf"/>
</dbReference>
<evidence type="ECO:0000256" key="10">
    <source>
        <dbReference type="ARBA" id="ARBA00029986"/>
    </source>
</evidence>
<evidence type="ECO:0000256" key="2">
    <source>
        <dbReference type="ARBA" id="ARBA00005464"/>
    </source>
</evidence>
<dbReference type="Pfam" id="PF00254">
    <property type="entry name" value="FKBP_C"/>
    <property type="match status" value="1"/>
</dbReference>
<dbReference type="GO" id="GO:0051083">
    <property type="term" value="P:'de novo' cotranslational protein folding"/>
    <property type="evidence" value="ECO:0007669"/>
    <property type="project" value="TreeGrafter"/>
</dbReference>
<evidence type="ECO:0000256" key="4">
    <source>
        <dbReference type="ARBA" id="ARBA00016902"/>
    </source>
</evidence>
<dbReference type="SUPFAM" id="SSF54534">
    <property type="entry name" value="FKBP-like"/>
    <property type="match status" value="1"/>
</dbReference>
<keyword evidence="8 11" id="KW-0413">Isomerase</keyword>
<dbReference type="SUPFAM" id="SSF109998">
    <property type="entry name" value="Triger factor/SurA peptide-binding domain-like"/>
    <property type="match status" value="1"/>
</dbReference>
<dbReference type="GO" id="GO:0003755">
    <property type="term" value="F:peptidyl-prolyl cis-trans isomerase activity"/>
    <property type="evidence" value="ECO:0007669"/>
    <property type="project" value="UniProtKB-UniRule"/>
</dbReference>
<dbReference type="InterPro" id="IPR008881">
    <property type="entry name" value="Trigger_fac_ribosome-bd_bac"/>
</dbReference>
<keyword evidence="7 11" id="KW-0143">Chaperone</keyword>
<dbReference type="PROSITE" id="PS50059">
    <property type="entry name" value="FKBP_PPIASE"/>
    <property type="match status" value="1"/>
</dbReference>
<evidence type="ECO:0000259" key="14">
    <source>
        <dbReference type="PROSITE" id="PS50059"/>
    </source>
</evidence>
<comment type="catalytic activity">
    <reaction evidence="1 11 12">
        <text>[protein]-peptidylproline (omega=180) = [protein]-peptidylproline (omega=0)</text>
        <dbReference type="Rhea" id="RHEA:16237"/>
        <dbReference type="Rhea" id="RHEA-COMP:10747"/>
        <dbReference type="Rhea" id="RHEA-COMP:10748"/>
        <dbReference type="ChEBI" id="CHEBI:83833"/>
        <dbReference type="ChEBI" id="CHEBI:83834"/>
        <dbReference type="EC" id="5.2.1.8"/>
    </reaction>
</comment>
<dbReference type="PIRSF" id="PIRSF003095">
    <property type="entry name" value="Trigger_factor"/>
    <property type="match status" value="1"/>
</dbReference>
<dbReference type="GO" id="GO:0005737">
    <property type="term" value="C:cytoplasm"/>
    <property type="evidence" value="ECO:0007669"/>
    <property type="project" value="UniProtKB-SubCell"/>
</dbReference>
<keyword evidence="11" id="KW-0963">Cytoplasm</keyword>
<dbReference type="GO" id="GO:0043335">
    <property type="term" value="P:protein unfolding"/>
    <property type="evidence" value="ECO:0007669"/>
    <property type="project" value="TreeGrafter"/>
</dbReference>
<dbReference type="HAMAP" id="MF_00303">
    <property type="entry name" value="Trigger_factor_Tig"/>
    <property type="match status" value="1"/>
</dbReference>
<dbReference type="InterPro" id="IPR046357">
    <property type="entry name" value="PPIase_dom_sf"/>
</dbReference>
<dbReference type="AlphaFoldDB" id="A0A2X0RBZ1"/>
<dbReference type="GO" id="GO:0044183">
    <property type="term" value="F:protein folding chaperone"/>
    <property type="evidence" value="ECO:0007669"/>
    <property type="project" value="TreeGrafter"/>
</dbReference>
<dbReference type="GO" id="GO:0051301">
    <property type="term" value="P:cell division"/>
    <property type="evidence" value="ECO:0007669"/>
    <property type="project" value="UniProtKB-KW"/>
</dbReference>
<comment type="similarity">
    <text evidence="2 11 13">Belongs to the FKBP-type PPIase family. Tig subfamily.</text>
</comment>
<dbReference type="GO" id="GO:0015031">
    <property type="term" value="P:protein transport"/>
    <property type="evidence" value="ECO:0007669"/>
    <property type="project" value="UniProtKB-UniRule"/>
</dbReference>
<gene>
    <name evidence="11 15" type="primary">tig</name>
    <name evidence="15" type="ORF">NITFAB_0693</name>
</gene>
<reference evidence="15" key="1">
    <citation type="submission" date="2018-05" db="EMBL/GenBank/DDBJ databases">
        <authorList>
            <person name="Lanie J.A."/>
            <person name="Ng W.-L."/>
            <person name="Kazmierczak K.M."/>
            <person name="Andrzejewski T.M."/>
            <person name="Davidsen T.M."/>
            <person name="Wayne K.J."/>
            <person name="Tettelin H."/>
            <person name="Glass J.I."/>
            <person name="Rusch D."/>
            <person name="Podicherti R."/>
            <person name="Tsui H.-C.T."/>
            <person name="Winkler M.E."/>
        </authorList>
    </citation>
    <scope>NUCLEOTIDE SEQUENCE</scope>
    <source>
        <strain evidence="15">KNB</strain>
    </source>
</reference>
<evidence type="ECO:0000256" key="12">
    <source>
        <dbReference type="PROSITE-ProRule" id="PRU00277"/>
    </source>
</evidence>
<proteinExistence type="inferred from homology"/>
<evidence type="ECO:0000256" key="6">
    <source>
        <dbReference type="ARBA" id="ARBA00023110"/>
    </source>
</evidence>
<dbReference type="PANTHER" id="PTHR30560">
    <property type="entry name" value="TRIGGER FACTOR CHAPERONE AND PEPTIDYL-PROLYL CIS/TRANS ISOMERASE"/>
    <property type="match status" value="1"/>
</dbReference>
<keyword evidence="6 11" id="KW-0697">Rotamase</keyword>
<accession>A0A2X0RBZ1</accession>
<dbReference type="SUPFAM" id="SSF102735">
    <property type="entry name" value="Trigger factor ribosome-binding domain"/>
    <property type="match status" value="1"/>
</dbReference>
<keyword evidence="5 11" id="KW-0132">Cell division</keyword>
<evidence type="ECO:0000256" key="13">
    <source>
        <dbReference type="RuleBase" id="RU003914"/>
    </source>
</evidence>
<protein>
    <recommendedName>
        <fullName evidence="4 11">Trigger factor</fullName>
        <shortName evidence="11">TF</shortName>
        <ecNumber evidence="3 11">5.2.1.8</ecNumber>
    </recommendedName>
    <alternativeName>
        <fullName evidence="10 11">PPIase</fullName>
    </alternativeName>
</protein>
<dbReference type="InterPro" id="IPR005215">
    <property type="entry name" value="Trig_fac"/>
</dbReference>
<evidence type="ECO:0000256" key="3">
    <source>
        <dbReference type="ARBA" id="ARBA00013194"/>
    </source>
</evidence>
<dbReference type="PANTHER" id="PTHR30560:SF3">
    <property type="entry name" value="TRIGGER FACTOR-LIKE PROTEIN TIG, CHLOROPLASTIC"/>
    <property type="match status" value="1"/>
</dbReference>
<comment type="subcellular location">
    <subcellularLocation>
        <location evidence="11">Cytoplasm</location>
    </subcellularLocation>
    <text evidence="11">About half TF is bound to the ribosome near the polypeptide exit tunnel while the other half is free in the cytoplasm.</text>
</comment>
<dbReference type="InterPro" id="IPR027304">
    <property type="entry name" value="Trigger_fact/SurA_dom_sf"/>
</dbReference>
<dbReference type="EC" id="5.2.1.8" evidence="3 11"/>
<name>A0A2X0RBZ1_9PROT</name>
<comment type="domain">
    <text evidence="11">Consists of 3 domains; the N-terminus binds the ribosome, the middle domain has PPIase activity, while the C-terminus has intrinsic chaperone activity on its own.</text>
</comment>
<evidence type="ECO:0000256" key="11">
    <source>
        <dbReference type="HAMAP-Rule" id="MF_00303"/>
    </source>
</evidence>
<dbReference type="InterPro" id="IPR001179">
    <property type="entry name" value="PPIase_FKBP_dom"/>
</dbReference>
<dbReference type="Pfam" id="PF05698">
    <property type="entry name" value="Trigger_C"/>
    <property type="match status" value="1"/>
</dbReference>
<dbReference type="FunFam" id="3.10.50.40:FF:000001">
    <property type="entry name" value="Trigger factor"/>
    <property type="match status" value="1"/>
</dbReference>
<dbReference type="Gene3D" id="3.30.70.1050">
    <property type="entry name" value="Trigger factor ribosome-binding domain"/>
    <property type="match status" value="1"/>
</dbReference>
<dbReference type="InterPro" id="IPR008880">
    <property type="entry name" value="Trigger_fac_C"/>
</dbReference>
<dbReference type="EMBL" id="LS423452">
    <property type="protein sequence ID" value="SPS05104.1"/>
    <property type="molecule type" value="Genomic_DNA"/>
</dbReference>
<evidence type="ECO:0000256" key="8">
    <source>
        <dbReference type="ARBA" id="ARBA00023235"/>
    </source>
</evidence>
<organism evidence="15">
    <name type="scientific">Candidatus Nitrotoga fabula</name>
    <dbReference type="NCBI Taxonomy" id="2182327"/>
    <lineage>
        <taxon>Bacteria</taxon>
        <taxon>Pseudomonadati</taxon>
        <taxon>Pseudomonadota</taxon>
        <taxon>Betaproteobacteria</taxon>
        <taxon>Nitrosomonadales</taxon>
        <taxon>Gallionellaceae</taxon>
        <taxon>Candidatus Nitrotoga</taxon>
    </lineage>
</organism>
<dbReference type="Gene3D" id="1.10.3120.10">
    <property type="entry name" value="Trigger factor, C-terminal domain"/>
    <property type="match status" value="1"/>
</dbReference>
<dbReference type="InterPro" id="IPR036611">
    <property type="entry name" value="Trigger_fac_ribosome-bd_sf"/>
</dbReference>
<evidence type="ECO:0000313" key="15">
    <source>
        <dbReference type="EMBL" id="SPS05104.1"/>
    </source>
</evidence>
<evidence type="ECO:0000256" key="7">
    <source>
        <dbReference type="ARBA" id="ARBA00023186"/>
    </source>
</evidence>